<protein>
    <recommendedName>
        <fullName evidence="2">site-specific DNA-methyltransferase (adenine-specific)</fullName>
        <ecNumber evidence="2">2.1.1.72</ecNumber>
    </recommendedName>
</protein>
<dbReference type="EMBL" id="AXUN02000179">
    <property type="protein sequence ID" value="ETA80611.1"/>
    <property type="molecule type" value="Genomic_DNA"/>
</dbReference>
<dbReference type="Pfam" id="PF07669">
    <property type="entry name" value="Eco57I"/>
    <property type="match status" value="1"/>
</dbReference>
<dbReference type="GO" id="GO:0003677">
    <property type="term" value="F:DNA binding"/>
    <property type="evidence" value="ECO:0007669"/>
    <property type="project" value="InterPro"/>
</dbReference>
<keyword evidence="9" id="KW-1185">Reference proteome</keyword>
<dbReference type="eggNOG" id="COG0827">
    <property type="taxonomic scope" value="Bacteria"/>
</dbReference>
<keyword evidence="3" id="KW-0489">Methyltransferase</keyword>
<comment type="similarity">
    <text evidence="1">Belongs to the N(4)/N(6)-methyltransferase family.</text>
</comment>
<evidence type="ECO:0000313" key="9">
    <source>
        <dbReference type="Proteomes" id="UP000017747"/>
    </source>
</evidence>
<reference evidence="8 9" key="1">
    <citation type="journal article" date="2014" name="Genome Announc.">
        <title>Genome Sequence of Youngiibacter fragilis, the Type Strain of the Genus Youngiibacter.</title>
        <authorList>
            <person name="Wawrik C.B."/>
            <person name="Callaghan A.V."/>
            <person name="Stamps B.W."/>
            <person name="Wawrik B."/>
        </authorList>
    </citation>
    <scope>NUCLEOTIDE SEQUENCE [LARGE SCALE GENOMIC DNA]</scope>
    <source>
        <strain evidence="8 9">232.1</strain>
    </source>
</reference>
<dbReference type="InterPro" id="IPR029063">
    <property type="entry name" value="SAM-dependent_MTases_sf"/>
</dbReference>
<evidence type="ECO:0000259" key="7">
    <source>
        <dbReference type="Pfam" id="PF07669"/>
    </source>
</evidence>
<gene>
    <name evidence="8" type="ORF">T472_0211150</name>
</gene>
<dbReference type="Proteomes" id="UP000017747">
    <property type="component" value="Unassembled WGS sequence"/>
</dbReference>
<proteinExistence type="inferred from homology"/>
<name>V7I5Q5_9CLOT</name>
<dbReference type="RefSeq" id="WP_023387341.1">
    <property type="nucleotide sequence ID" value="NZ_AXUN02000179.1"/>
</dbReference>
<evidence type="ECO:0000256" key="4">
    <source>
        <dbReference type="ARBA" id="ARBA00022679"/>
    </source>
</evidence>
<comment type="caution">
    <text evidence="8">The sequence shown here is derived from an EMBL/GenBank/DDBJ whole genome shotgun (WGS) entry which is preliminary data.</text>
</comment>
<dbReference type="GO" id="GO:0032259">
    <property type="term" value="P:methylation"/>
    <property type="evidence" value="ECO:0007669"/>
    <property type="project" value="UniProtKB-KW"/>
</dbReference>
<dbReference type="PANTHER" id="PTHR33841">
    <property type="entry name" value="DNA METHYLTRANSFERASE YEEA-RELATED"/>
    <property type="match status" value="1"/>
</dbReference>
<dbReference type="STRING" id="994573.T472_0211150"/>
<keyword evidence="5" id="KW-0949">S-adenosyl-L-methionine</keyword>
<comment type="catalytic activity">
    <reaction evidence="6">
        <text>a 2'-deoxyadenosine in DNA + S-adenosyl-L-methionine = an N(6)-methyl-2'-deoxyadenosine in DNA + S-adenosyl-L-homocysteine + H(+)</text>
        <dbReference type="Rhea" id="RHEA:15197"/>
        <dbReference type="Rhea" id="RHEA-COMP:12418"/>
        <dbReference type="Rhea" id="RHEA-COMP:12419"/>
        <dbReference type="ChEBI" id="CHEBI:15378"/>
        <dbReference type="ChEBI" id="CHEBI:57856"/>
        <dbReference type="ChEBI" id="CHEBI:59789"/>
        <dbReference type="ChEBI" id="CHEBI:90615"/>
        <dbReference type="ChEBI" id="CHEBI:90616"/>
        <dbReference type="EC" id="2.1.1.72"/>
    </reaction>
</comment>
<organism evidence="8 9">
    <name type="scientific">Youngiibacter fragilis 232.1</name>
    <dbReference type="NCBI Taxonomy" id="994573"/>
    <lineage>
        <taxon>Bacteria</taxon>
        <taxon>Bacillati</taxon>
        <taxon>Bacillota</taxon>
        <taxon>Clostridia</taxon>
        <taxon>Eubacteriales</taxon>
        <taxon>Clostridiaceae</taxon>
        <taxon>Youngiibacter</taxon>
    </lineage>
</organism>
<dbReference type="InterPro" id="IPR002052">
    <property type="entry name" value="DNA_methylase_N6_adenine_CS"/>
</dbReference>
<keyword evidence="4" id="KW-0808">Transferase</keyword>
<dbReference type="AlphaFoldDB" id="V7I5Q5"/>
<dbReference type="EC" id="2.1.1.72" evidence="2"/>
<dbReference type="Gene3D" id="3.40.50.150">
    <property type="entry name" value="Vaccinia Virus protein VP39"/>
    <property type="match status" value="1"/>
</dbReference>
<evidence type="ECO:0000256" key="3">
    <source>
        <dbReference type="ARBA" id="ARBA00022603"/>
    </source>
</evidence>
<evidence type="ECO:0000313" key="8">
    <source>
        <dbReference type="EMBL" id="ETA80611.1"/>
    </source>
</evidence>
<evidence type="ECO:0000256" key="2">
    <source>
        <dbReference type="ARBA" id="ARBA00011900"/>
    </source>
</evidence>
<evidence type="ECO:0000256" key="1">
    <source>
        <dbReference type="ARBA" id="ARBA00006594"/>
    </source>
</evidence>
<dbReference type="PANTHER" id="PTHR33841:SF5">
    <property type="entry name" value="DNA METHYLASE (MODIFICATION METHYLASE) (METHYLTRANSFERASE)-RELATED"/>
    <property type="match status" value="1"/>
</dbReference>
<evidence type="ECO:0000256" key="6">
    <source>
        <dbReference type="ARBA" id="ARBA00047942"/>
    </source>
</evidence>
<dbReference type="GO" id="GO:0009307">
    <property type="term" value="P:DNA restriction-modification system"/>
    <property type="evidence" value="ECO:0007669"/>
    <property type="project" value="UniProtKB-KW"/>
</dbReference>
<dbReference type="GO" id="GO:0008170">
    <property type="term" value="F:N-methyltransferase activity"/>
    <property type="evidence" value="ECO:0007669"/>
    <property type="project" value="InterPro"/>
</dbReference>
<dbReference type="PATRIC" id="fig|994573.3.peg.2072"/>
<sequence length="659" mass="73253">MTDAITRKRLGQYFSGNKVANLLANLCSLTGEEFVIDPMAGVGDMLTAAIQSGVPAEKISGIEIDPDAGSLCKKRIAPGNVYIGDAFSPEPYLALRRMAWDLVITNPPYVRYQSMGRFESDGIRLKSAKETRRSLSELIDGISHLDDDEKACFQQIIQNYSGLSDLAVPAWILCAALTQADGRIAMVVPESWISRDYALSIKYMLLKFFDIEYIVEDLNSVWFSDALVKTNLLVAKRVHYRESLNEIGDSVYKHIRLGAGLIGEDSLVQKLTINGKEGYAALDNLLNSNCDVSGEDFEIRQIHLSTFLSEMSTSQVYEKLLKKLEPKTKNVMKASIPKELQEVIGGDIPPTHLTELATWGFQVGQGLRTGANKFFYTELSRSEGSVDYLVADKVFKERIIPVAQKYLLPAFRYQSDARDGLVISKSMLPHRLLYIQEDIYNANGHIQDDADAPLAEHIAIAENTPIESNGQLKYFHELSAVKPNIRNNEAQGGIVRRHWFMLPVLTNRHTPQLCISRVNHKNARCCLIADEGIVVDANFSTLWIVKGGKQQVYAMFALLNSTWTQSYLETISTVMGGGALKVEASHIRKLLLPLPTDELITSLSLLGKRLSAGNTPESSNIISEIDYAILSSLLGSSNSHEKCVALRVYLQSKVNARQR</sequence>
<accession>V7I5Q5</accession>
<dbReference type="InterPro" id="IPR050953">
    <property type="entry name" value="N4_N6_ade-DNA_methylase"/>
</dbReference>
<dbReference type="REBASE" id="79727">
    <property type="entry name" value="M1.Yfr2321ORF211150P"/>
</dbReference>
<dbReference type="InterPro" id="IPR011639">
    <property type="entry name" value="MethylTrfase_TaqI-like_dom"/>
</dbReference>
<evidence type="ECO:0000256" key="5">
    <source>
        <dbReference type="ARBA" id="ARBA00022691"/>
    </source>
</evidence>
<feature type="domain" description="Type II methyltransferase M.TaqI-like" evidence="7">
    <location>
        <begin position="97"/>
        <end position="216"/>
    </location>
</feature>
<dbReference type="OrthoDB" id="9815272at2"/>
<dbReference type="SUPFAM" id="SSF53335">
    <property type="entry name" value="S-adenosyl-L-methionine-dependent methyltransferases"/>
    <property type="match status" value="1"/>
</dbReference>
<dbReference type="GO" id="GO:0009007">
    <property type="term" value="F:site-specific DNA-methyltransferase (adenine-specific) activity"/>
    <property type="evidence" value="ECO:0007669"/>
    <property type="project" value="UniProtKB-EC"/>
</dbReference>
<dbReference type="PROSITE" id="PS00092">
    <property type="entry name" value="N6_MTASE"/>
    <property type="match status" value="1"/>
</dbReference>
<dbReference type="PRINTS" id="PR00507">
    <property type="entry name" value="N12N6MTFRASE"/>
</dbReference>